<protein>
    <submittedName>
        <fullName evidence="2">Uncharacterized protein</fullName>
    </submittedName>
</protein>
<dbReference type="InParanoid" id="A0A3B3H7L9"/>
<reference evidence="2" key="2">
    <citation type="submission" date="2025-08" db="UniProtKB">
        <authorList>
            <consortium name="Ensembl"/>
        </authorList>
    </citation>
    <scope>IDENTIFICATION</scope>
    <source>
        <strain evidence="2">Hd-rR</strain>
    </source>
</reference>
<dbReference type="Proteomes" id="UP000001038">
    <property type="component" value="Chromosome 13"/>
</dbReference>
<accession>A0A3B3H7L9</accession>
<evidence type="ECO:0000313" key="3">
    <source>
        <dbReference type="Proteomes" id="UP000001038"/>
    </source>
</evidence>
<keyword evidence="3" id="KW-1185">Reference proteome</keyword>
<evidence type="ECO:0000313" key="2">
    <source>
        <dbReference type="Ensembl" id="ENSORLP00000027852.1"/>
    </source>
</evidence>
<name>A0A3B3H7L9_ORYLA</name>
<dbReference type="AlphaFoldDB" id="A0A3B3H7L9"/>
<reference evidence="2 3" key="1">
    <citation type="journal article" date="2007" name="Nature">
        <title>The medaka draft genome and insights into vertebrate genome evolution.</title>
        <authorList>
            <person name="Kasahara M."/>
            <person name="Naruse K."/>
            <person name="Sasaki S."/>
            <person name="Nakatani Y."/>
            <person name="Qu W."/>
            <person name="Ahsan B."/>
            <person name="Yamada T."/>
            <person name="Nagayasu Y."/>
            <person name="Doi K."/>
            <person name="Kasai Y."/>
            <person name="Jindo T."/>
            <person name="Kobayashi D."/>
            <person name="Shimada A."/>
            <person name="Toyoda A."/>
            <person name="Kuroki Y."/>
            <person name="Fujiyama A."/>
            <person name="Sasaki T."/>
            <person name="Shimizu A."/>
            <person name="Asakawa S."/>
            <person name="Shimizu N."/>
            <person name="Hashimoto S."/>
            <person name="Yang J."/>
            <person name="Lee Y."/>
            <person name="Matsushima K."/>
            <person name="Sugano S."/>
            <person name="Sakaizumi M."/>
            <person name="Narita T."/>
            <person name="Ohishi K."/>
            <person name="Haga S."/>
            <person name="Ohta F."/>
            <person name="Nomoto H."/>
            <person name="Nogata K."/>
            <person name="Morishita T."/>
            <person name="Endo T."/>
            <person name="Shin-I T."/>
            <person name="Takeda H."/>
            <person name="Morishita S."/>
            <person name="Kohara Y."/>
        </authorList>
    </citation>
    <scope>NUCLEOTIDE SEQUENCE [LARGE SCALE GENOMIC DNA]</scope>
    <source>
        <strain evidence="2 3">Hd-rR</strain>
    </source>
</reference>
<proteinExistence type="predicted"/>
<reference evidence="2" key="3">
    <citation type="submission" date="2025-09" db="UniProtKB">
        <authorList>
            <consortium name="Ensembl"/>
        </authorList>
    </citation>
    <scope>IDENTIFICATION</scope>
    <source>
        <strain evidence="2">Hd-rR</strain>
    </source>
</reference>
<dbReference type="Bgee" id="ENSORLG00000029571">
    <property type="expression patterns" value="Expressed in pharyngeal gill and 8 other cell types or tissues"/>
</dbReference>
<evidence type="ECO:0000256" key="1">
    <source>
        <dbReference type="SAM" id="MobiDB-lite"/>
    </source>
</evidence>
<feature type="region of interest" description="Disordered" evidence="1">
    <location>
        <begin position="1"/>
        <end position="27"/>
    </location>
</feature>
<dbReference type="Ensembl" id="ENSORLT00000036422.1">
    <property type="protein sequence ID" value="ENSORLP00000027852.1"/>
    <property type="gene ID" value="ENSORLG00000029571.1"/>
</dbReference>
<sequence length="231" mass="25444">MPGKNHGLPAGGAQPIREHPPLPAANRETVGGIQSAVPGGAGEGLHSGPGCRFLRSSLLHHAVLLLRHEQVPLRQQERQVLLAVNHGKRDQGARDGRLHPKPHQPVCGLRGALHTCGHAQPELHRARVPQQLGHFVDRILLHNAYRSRRRWRAVSHVFRKLFDRIQISALSGVPGASRDLPLLRQHLQFLADTPGGGSLLHPQELQHADRPHAAQEQHLQVQGLHEADQPM</sequence>
<organism evidence="2 3">
    <name type="scientific">Oryzias latipes</name>
    <name type="common">Japanese rice fish</name>
    <name type="synonym">Japanese killifish</name>
    <dbReference type="NCBI Taxonomy" id="8090"/>
    <lineage>
        <taxon>Eukaryota</taxon>
        <taxon>Metazoa</taxon>
        <taxon>Chordata</taxon>
        <taxon>Craniata</taxon>
        <taxon>Vertebrata</taxon>
        <taxon>Euteleostomi</taxon>
        <taxon>Actinopterygii</taxon>
        <taxon>Neopterygii</taxon>
        <taxon>Teleostei</taxon>
        <taxon>Neoteleostei</taxon>
        <taxon>Acanthomorphata</taxon>
        <taxon>Ovalentaria</taxon>
        <taxon>Atherinomorphae</taxon>
        <taxon>Beloniformes</taxon>
        <taxon>Adrianichthyidae</taxon>
        <taxon>Oryziinae</taxon>
        <taxon>Oryzias</taxon>
    </lineage>
</organism>